<feature type="region of interest" description="Disordered" evidence="1">
    <location>
        <begin position="240"/>
        <end position="281"/>
    </location>
</feature>
<comment type="caution">
    <text evidence="2">The sequence shown here is derived from an EMBL/GenBank/DDBJ whole genome shotgun (WGS) entry which is preliminary data.</text>
</comment>
<organism evidence="2 3">
    <name type="scientific">Crotalaria pallida</name>
    <name type="common">Smooth rattlebox</name>
    <name type="synonym">Crotalaria striata</name>
    <dbReference type="NCBI Taxonomy" id="3830"/>
    <lineage>
        <taxon>Eukaryota</taxon>
        <taxon>Viridiplantae</taxon>
        <taxon>Streptophyta</taxon>
        <taxon>Embryophyta</taxon>
        <taxon>Tracheophyta</taxon>
        <taxon>Spermatophyta</taxon>
        <taxon>Magnoliopsida</taxon>
        <taxon>eudicotyledons</taxon>
        <taxon>Gunneridae</taxon>
        <taxon>Pentapetalae</taxon>
        <taxon>rosids</taxon>
        <taxon>fabids</taxon>
        <taxon>Fabales</taxon>
        <taxon>Fabaceae</taxon>
        <taxon>Papilionoideae</taxon>
        <taxon>50 kb inversion clade</taxon>
        <taxon>genistoids sensu lato</taxon>
        <taxon>core genistoids</taxon>
        <taxon>Crotalarieae</taxon>
        <taxon>Crotalaria</taxon>
    </lineage>
</organism>
<dbReference type="AlphaFoldDB" id="A0AAN9FH18"/>
<evidence type="ECO:0000313" key="3">
    <source>
        <dbReference type="Proteomes" id="UP001372338"/>
    </source>
</evidence>
<dbReference type="EMBL" id="JAYWIO010000003">
    <property type="protein sequence ID" value="KAK7275600.1"/>
    <property type="molecule type" value="Genomic_DNA"/>
</dbReference>
<reference evidence="2 3" key="1">
    <citation type="submission" date="2024-01" db="EMBL/GenBank/DDBJ databases">
        <title>The genomes of 5 underutilized Papilionoideae crops provide insights into root nodulation and disease resistanc.</title>
        <authorList>
            <person name="Yuan L."/>
        </authorList>
    </citation>
    <scope>NUCLEOTIDE SEQUENCE [LARGE SCALE GENOMIC DNA]</scope>
    <source>
        <strain evidence="2">ZHUSHIDOU_FW_LH</strain>
        <tissue evidence="2">Leaf</tissue>
    </source>
</reference>
<feature type="compositionally biased region" description="Acidic residues" evidence="1">
    <location>
        <begin position="123"/>
        <end position="144"/>
    </location>
</feature>
<accession>A0AAN9FH18</accession>
<name>A0AAN9FH18_CROPI</name>
<proteinExistence type="predicted"/>
<keyword evidence="3" id="KW-1185">Reference proteome</keyword>
<dbReference type="InterPro" id="IPR018247">
    <property type="entry name" value="EF_Hand_1_Ca_BS"/>
</dbReference>
<feature type="region of interest" description="Disordered" evidence="1">
    <location>
        <begin position="123"/>
        <end position="193"/>
    </location>
</feature>
<evidence type="ECO:0000313" key="2">
    <source>
        <dbReference type="EMBL" id="KAK7275600.1"/>
    </source>
</evidence>
<feature type="region of interest" description="Disordered" evidence="1">
    <location>
        <begin position="67"/>
        <end position="89"/>
    </location>
</feature>
<dbReference type="PROSITE" id="PS00018">
    <property type="entry name" value="EF_HAND_1"/>
    <property type="match status" value="1"/>
</dbReference>
<feature type="compositionally biased region" description="Polar residues" evidence="1">
    <location>
        <begin position="157"/>
        <end position="181"/>
    </location>
</feature>
<dbReference type="Proteomes" id="UP001372338">
    <property type="component" value="Unassembled WGS sequence"/>
</dbReference>
<evidence type="ECO:0000256" key="1">
    <source>
        <dbReference type="SAM" id="MobiDB-lite"/>
    </source>
</evidence>
<feature type="compositionally biased region" description="Basic and acidic residues" evidence="1">
    <location>
        <begin position="145"/>
        <end position="155"/>
    </location>
</feature>
<gene>
    <name evidence="2" type="ORF">RIF29_16719</name>
</gene>
<sequence>MVLDDEVDEGNKMHLDECVSIRPTVKSHENKSVETDNDVHMVEDEVDEDNRTYLEKYVSIIDVDKDNHVDGSDIDANTSHNSDDDDYPDPEYKMFLQNLRVEGRSYFYSAIVSNQLVHIRYEQEEEEEKEEGEEEEDEDKDKDEEEKCFTWKDESGNLGTAESDSLKEQTGGSVDSQQSLETARIPSSHRRVHLDVSDAPKNDCNNELDIDVDEDYQIILNSGMLDDDSDGLVHRRTRNRRTRGIESHSERTHSPVESLESPENVRGPCNPKRLSKVSSVPKNNCNTEMDIDMDEDYQTFFNLFRIDDDSESWVPVGCELKGKSWNVRKNSQSSDQANDTLEVQSNYDEDYLLFLNSNPIIDGDLVYMRENNITDVEGGYNSSDSDLILLEPDQIGENTPFIPSKVFDLSCIDVENETNQRDGRQFPACDQSQFRRRLMKCLEKPYDQNEYELYLNEVHRQRNKDRHFETRQGVVKSYPTYGVNKSYLELYPDLEKAIDEFKEPHRVLFLLRGFIFWLKNLTYDHNGIFQPWRDEPCLEILRKL</sequence>
<dbReference type="PANTHER" id="PTHR34194">
    <property type="entry name" value="F14J8.16 PROTEIN"/>
    <property type="match status" value="1"/>
</dbReference>
<feature type="compositionally biased region" description="Basic and acidic residues" evidence="1">
    <location>
        <begin position="243"/>
        <end position="254"/>
    </location>
</feature>
<dbReference type="PANTHER" id="PTHR34194:SF27">
    <property type="match status" value="1"/>
</dbReference>
<protein>
    <submittedName>
        <fullName evidence="2">Uncharacterized protein</fullName>
    </submittedName>
</protein>